<keyword evidence="4" id="KW-1185">Reference proteome</keyword>
<feature type="chain" id="PRO_5015153053" description="SCP domain-containing protein" evidence="1">
    <location>
        <begin position="25"/>
        <end position="158"/>
    </location>
</feature>
<dbReference type="Gramene" id="PRQ29597">
    <property type="protein sequence ID" value="PRQ29597"/>
    <property type="gene ID" value="RchiOBHm_Chr5g0015551"/>
</dbReference>
<feature type="signal peptide" evidence="1">
    <location>
        <begin position="1"/>
        <end position="24"/>
    </location>
</feature>
<accession>A0A2P6Q5Z1</accession>
<dbReference type="SUPFAM" id="SSF55797">
    <property type="entry name" value="PR-1-like"/>
    <property type="match status" value="1"/>
</dbReference>
<evidence type="ECO:0000259" key="2">
    <source>
        <dbReference type="SMART" id="SM00198"/>
    </source>
</evidence>
<feature type="domain" description="SCP" evidence="2">
    <location>
        <begin position="26"/>
        <end position="158"/>
    </location>
</feature>
<dbReference type="Gene3D" id="3.40.33.10">
    <property type="entry name" value="CAP"/>
    <property type="match status" value="1"/>
</dbReference>
<dbReference type="FunFam" id="3.40.33.10:FF:000004">
    <property type="entry name" value="CAP, cysteine-rich secretory protein, antigen 5"/>
    <property type="match status" value="1"/>
</dbReference>
<dbReference type="PRINTS" id="PR00837">
    <property type="entry name" value="V5TPXLIKE"/>
</dbReference>
<dbReference type="PANTHER" id="PTHR10334">
    <property type="entry name" value="CYSTEINE-RICH SECRETORY PROTEIN-RELATED"/>
    <property type="match status" value="1"/>
</dbReference>
<evidence type="ECO:0000256" key="1">
    <source>
        <dbReference type="SAM" id="SignalP"/>
    </source>
</evidence>
<dbReference type="AlphaFoldDB" id="A0A2P6Q5Z1"/>
<organism evidence="3 4">
    <name type="scientific">Rosa chinensis</name>
    <name type="common">China rose</name>
    <dbReference type="NCBI Taxonomy" id="74649"/>
    <lineage>
        <taxon>Eukaryota</taxon>
        <taxon>Viridiplantae</taxon>
        <taxon>Streptophyta</taxon>
        <taxon>Embryophyta</taxon>
        <taxon>Tracheophyta</taxon>
        <taxon>Spermatophyta</taxon>
        <taxon>Magnoliopsida</taxon>
        <taxon>eudicotyledons</taxon>
        <taxon>Gunneridae</taxon>
        <taxon>Pentapetalae</taxon>
        <taxon>rosids</taxon>
        <taxon>fabids</taxon>
        <taxon>Rosales</taxon>
        <taxon>Rosaceae</taxon>
        <taxon>Rosoideae</taxon>
        <taxon>Rosoideae incertae sedis</taxon>
        <taxon>Rosa</taxon>
    </lineage>
</organism>
<reference evidence="3 4" key="1">
    <citation type="journal article" date="2018" name="Nat. Genet.">
        <title>The Rosa genome provides new insights in the design of modern roses.</title>
        <authorList>
            <person name="Bendahmane M."/>
        </authorList>
    </citation>
    <scope>NUCLEOTIDE SEQUENCE [LARGE SCALE GENOMIC DNA]</scope>
    <source>
        <strain evidence="4">cv. Old Blush</strain>
    </source>
</reference>
<evidence type="ECO:0000313" key="3">
    <source>
        <dbReference type="EMBL" id="PRQ29597.1"/>
    </source>
</evidence>
<proteinExistence type="predicted"/>
<protein>
    <recommendedName>
        <fullName evidence="2">SCP domain-containing protein</fullName>
    </recommendedName>
</protein>
<dbReference type="OrthoDB" id="1157567at2759"/>
<dbReference type="STRING" id="74649.A0A2P6Q5Z1"/>
<comment type="caution">
    <text evidence="3">The sequence shown here is derived from an EMBL/GenBank/DDBJ whole genome shotgun (WGS) entry which is preliminary data.</text>
</comment>
<sequence>MEFCKISSVWISLVALSLLHSIYAQDRIKDFLNGHNFARREVGNKDLEWDPVLERYATDYAKKHIHDCQLIHTGGPYGENLASSPIEMFGLDAVSMWVYEKKYYNYETKSCVGGECGHYLQVIWNTTTHLGCAKLRCDNGGTWIGCNYNPPPQGDLPY</sequence>
<gene>
    <name evidence="3" type="ORF">RchiOBHm_Chr5g0015551</name>
</gene>
<dbReference type="Pfam" id="PF00188">
    <property type="entry name" value="CAP"/>
    <property type="match status" value="1"/>
</dbReference>
<dbReference type="Proteomes" id="UP000238479">
    <property type="component" value="Chromosome 5"/>
</dbReference>
<evidence type="ECO:0000313" key="4">
    <source>
        <dbReference type="Proteomes" id="UP000238479"/>
    </source>
</evidence>
<dbReference type="InterPro" id="IPR035940">
    <property type="entry name" value="CAP_sf"/>
</dbReference>
<name>A0A2P6Q5Z1_ROSCH</name>
<dbReference type="InterPro" id="IPR001283">
    <property type="entry name" value="CRISP-related"/>
</dbReference>
<dbReference type="OMA" id="EYSINAH"/>
<dbReference type="EMBL" id="PDCK01000043">
    <property type="protein sequence ID" value="PRQ29597.1"/>
    <property type="molecule type" value="Genomic_DNA"/>
</dbReference>
<dbReference type="SMART" id="SM00198">
    <property type="entry name" value="SCP"/>
    <property type="match status" value="1"/>
</dbReference>
<keyword evidence="1" id="KW-0732">Signal</keyword>
<dbReference type="CDD" id="cd05381">
    <property type="entry name" value="CAP_PR-1"/>
    <property type="match status" value="1"/>
</dbReference>
<dbReference type="InterPro" id="IPR014044">
    <property type="entry name" value="CAP_dom"/>
</dbReference>